<accession>A0A0F8YUP6</accession>
<dbReference type="InterPro" id="IPR006429">
    <property type="entry name" value="Phage_lambda_portal"/>
</dbReference>
<gene>
    <name evidence="1" type="ORF">LCGC14_2853080</name>
</gene>
<dbReference type="Pfam" id="PF05136">
    <property type="entry name" value="Phage_portal_2"/>
    <property type="match status" value="1"/>
</dbReference>
<name>A0A0F8YUP6_9ZZZZ</name>
<dbReference type="EMBL" id="LAZR01054932">
    <property type="protein sequence ID" value="KKK77490.1"/>
    <property type="molecule type" value="Genomic_DNA"/>
</dbReference>
<evidence type="ECO:0000313" key="1">
    <source>
        <dbReference type="EMBL" id="KKK77490.1"/>
    </source>
</evidence>
<dbReference type="AlphaFoldDB" id="A0A0F8YUP6"/>
<feature type="non-terminal residue" evidence="1">
    <location>
        <position position="102"/>
    </location>
</feature>
<protein>
    <submittedName>
        <fullName evidence="1">Uncharacterized protein</fullName>
    </submittedName>
</protein>
<organism evidence="1">
    <name type="scientific">marine sediment metagenome</name>
    <dbReference type="NCBI Taxonomy" id="412755"/>
    <lineage>
        <taxon>unclassified sequences</taxon>
        <taxon>metagenomes</taxon>
        <taxon>ecological metagenomes</taxon>
    </lineage>
</organism>
<reference evidence="1" key="1">
    <citation type="journal article" date="2015" name="Nature">
        <title>Complex archaea that bridge the gap between prokaryotes and eukaryotes.</title>
        <authorList>
            <person name="Spang A."/>
            <person name="Saw J.H."/>
            <person name="Jorgensen S.L."/>
            <person name="Zaremba-Niedzwiedzka K."/>
            <person name="Martijn J."/>
            <person name="Lind A.E."/>
            <person name="van Eijk R."/>
            <person name="Schleper C."/>
            <person name="Guy L."/>
            <person name="Ettema T.J."/>
        </authorList>
    </citation>
    <scope>NUCLEOTIDE SEQUENCE</scope>
</reference>
<comment type="caution">
    <text evidence="1">The sequence shown here is derived from an EMBL/GenBank/DDBJ whole genome shotgun (WGS) entry which is preliminary data.</text>
</comment>
<dbReference type="GO" id="GO:0005198">
    <property type="term" value="F:structural molecule activity"/>
    <property type="evidence" value="ECO:0007669"/>
    <property type="project" value="InterPro"/>
</dbReference>
<sequence length="102" mass="11444">MRLTWFDRLLIRVAPKWWASRTRNRATARLLARNYNAATSGHRSFGWTRTAGDADASNTPALAALREFSRDLRRNNGWARRGVKVIAHNTVGGMGIDPKPIG</sequence>
<proteinExistence type="predicted"/>
<dbReference type="GO" id="GO:0019068">
    <property type="term" value="P:virion assembly"/>
    <property type="evidence" value="ECO:0007669"/>
    <property type="project" value="InterPro"/>
</dbReference>